<dbReference type="Gene3D" id="2.30.38.10">
    <property type="entry name" value="Luciferase, Domain 3"/>
    <property type="match status" value="3"/>
</dbReference>
<dbReference type="GO" id="GO:0005829">
    <property type="term" value="C:cytosol"/>
    <property type="evidence" value="ECO:0007669"/>
    <property type="project" value="TreeGrafter"/>
</dbReference>
<dbReference type="InterPro" id="IPR036736">
    <property type="entry name" value="ACP-like_sf"/>
</dbReference>
<feature type="domain" description="Carrier" evidence="6">
    <location>
        <begin position="2057"/>
        <end position="2132"/>
    </location>
</feature>
<dbReference type="Pfam" id="PF13193">
    <property type="entry name" value="AMP-binding_C"/>
    <property type="match status" value="3"/>
</dbReference>
<dbReference type="InterPro" id="IPR025110">
    <property type="entry name" value="AMP-bd_C"/>
</dbReference>
<keyword evidence="4" id="KW-0597">Phosphoprotein</keyword>
<dbReference type="CDD" id="cd19531">
    <property type="entry name" value="LCL_NRPS-like"/>
    <property type="match status" value="3"/>
</dbReference>
<protein>
    <submittedName>
        <fullName evidence="7">Thioester reductase</fullName>
        <ecNumber evidence="7">1.2.1.31</ecNumber>
    </submittedName>
</protein>
<dbReference type="FunFam" id="1.10.1200.10:FF:000005">
    <property type="entry name" value="Nonribosomal peptide synthetase 1"/>
    <property type="match status" value="3"/>
</dbReference>
<dbReference type="InterPro" id="IPR001242">
    <property type="entry name" value="Condensation_dom"/>
</dbReference>
<dbReference type="InterPro" id="IPR009081">
    <property type="entry name" value="PP-bd_ACP"/>
</dbReference>
<dbReference type="Pfam" id="PF00501">
    <property type="entry name" value="AMP-binding"/>
    <property type="match status" value="3"/>
</dbReference>
<feature type="domain" description="Carrier" evidence="6">
    <location>
        <begin position="995"/>
        <end position="1070"/>
    </location>
</feature>
<dbReference type="FunFam" id="3.30.559.30:FF:000001">
    <property type="entry name" value="Non-ribosomal peptide synthetase"/>
    <property type="match status" value="2"/>
</dbReference>
<dbReference type="GO" id="GO:0031177">
    <property type="term" value="F:phosphopantetheine binding"/>
    <property type="evidence" value="ECO:0007669"/>
    <property type="project" value="InterPro"/>
</dbReference>
<dbReference type="FunFam" id="3.40.50.980:FF:000001">
    <property type="entry name" value="Non-ribosomal peptide synthetase"/>
    <property type="match status" value="3"/>
</dbReference>
<dbReference type="GO" id="GO:0016874">
    <property type="term" value="F:ligase activity"/>
    <property type="evidence" value="ECO:0007669"/>
    <property type="project" value="UniProtKB-KW"/>
</dbReference>
<accession>A0A1U9WXV6</accession>
<dbReference type="SUPFAM" id="SSF52777">
    <property type="entry name" value="CoA-dependent acyltransferases"/>
    <property type="match status" value="6"/>
</dbReference>
<dbReference type="FunFam" id="2.30.38.10:FF:000001">
    <property type="entry name" value="Non-ribosomal peptide synthetase PvdI"/>
    <property type="match status" value="2"/>
</dbReference>
<comment type="cofactor">
    <cofactor evidence="1">
        <name>pantetheine 4'-phosphate</name>
        <dbReference type="ChEBI" id="CHEBI:47942"/>
    </cofactor>
</comment>
<evidence type="ECO:0000256" key="3">
    <source>
        <dbReference type="ARBA" id="ARBA00022450"/>
    </source>
</evidence>
<comment type="similarity">
    <text evidence="2">Belongs to the ATP-dependent AMP-binding enzyme family.</text>
</comment>
<name>A0A1U9WXV6_PLAAG</name>
<dbReference type="InterPro" id="IPR010071">
    <property type="entry name" value="AA_adenyl_dom"/>
</dbReference>
<evidence type="ECO:0000256" key="1">
    <source>
        <dbReference type="ARBA" id="ARBA00001957"/>
    </source>
</evidence>
<dbReference type="PROSITE" id="PS00455">
    <property type="entry name" value="AMP_BINDING"/>
    <property type="match status" value="3"/>
</dbReference>
<keyword evidence="7" id="KW-0560">Oxidoreductase</keyword>
<dbReference type="CDD" id="cd05930">
    <property type="entry name" value="A_NRPS"/>
    <property type="match status" value="1"/>
</dbReference>
<dbReference type="PROSITE" id="PS00012">
    <property type="entry name" value="PHOSPHOPANTETHEINE"/>
    <property type="match status" value="3"/>
</dbReference>
<dbReference type="InterPro" id="IPR029058">
    <property type="entry name" value="AB_hydrolase_fold"/>
</dbReference>
<evidence type="ECO:0000256" key="2">
    <source>
        <dbReference type="ARBA" id="ARBA00006432"/>
    </source>
</evidence>
<proteinExistence type="inferred from homology"/>
<dbReference type="PANTHER" id="PTHR45527">
    <property type="entry name" value="NONRIBOSOMAL PEPTIDE SYNTHETASE"/>
    <property type="match status" value="1"/>
</dbReference>
<dbReference type="Gene3D" id="3.30.559.30">
    <property type="entry name" value="Nonribosomal peptide synthetase, condensation domain"/>
    <property type="match status" value="3"/>
</dbReference>
<keyword evidence="5" id="KW-0436">Ligase</keyword>
<dbReference type="Gene3D" id="3.30.300.30">
    <property type="match status" value="3"/>
</dbReference>
<dbReference type="Pfam" id="PF00668">
    <property type="entry name" value="Condensation"/>
    <property type="match status" value="3"/>
</dbReference>
<gene>
    <name evidence="7" type="primary">N758_0873</name>
</gene>
<sequence>MSRNIETIYPNSSELSRGQEAMWLIYQIAPENVAYNIFITAKIYSYLEIPVVNRVWQKIIEKHPILRTTYTTHEGKPVQQVNQHENFLVEVIDASEWSEDRLREKIYVIADTPFNLEKDSVLRVNLFTYSDEEHILLLTMHHIAGDMWSFDLLLGEFQTLYTNEIKRISQGQTETVDSLSGKKSYADFVHWQSEMLSGSRGEKQWQYWQKQLAGELPILNLLPDKPRPPVKTYEGASYIVKLDEQLIEKLKHLALASGTSLYRILLTAFYVQLYRYTNQTDILLCSPMRGRPGKEFKEIVGYFSNLTVLRVSVQENATFTELLAQVSKIVSQAQNHQDYPFSLLVEKLQPQRDPSRSPFCQVSFTWQAQTWCEQKENLSPSQEPMLQMAPYLLGHQRGADFDLSLMVMEAAETFQLNWQYNTDLFEDTTITRMAGHFVTLLESIVENPQQPVSLLPLLTQREQHQLLVEWNNTKAEYPSNKCIHQLFEEQVERTPDAVAVVFEGQQLTYNELNCRANQLAHYLQSLGVKPDELVGICVERSLEMIVGLLGILKAGGAYVPLDPNYPAERLSYMLANSKVEVLLTQQELLSFLPSSTAQTVCLDRDWQKIGQFGNSNLYTGVSSDNLAYVIYTSGSTGQPKGVAMNHRPLVNLIVWQVKQPSAKYGTKTGQFTPISFDVSFQEIFSTLCSGGLFVLITEEIRRDGTALLKMLTQGAIERLFLPFVALEQLAQSAANTQFLPQNLQELITAGEQLKITPVLTDFFNKLPNCRLENQYGPTESHVVTAFSLTGYPNIWPSLPPIGRPISNTQIYILDSNLQPVPVGIPGELHIGGAGLARGYLNRPELTQEKFIPNPFSNYSDSRLYKTGDLARYLPDGNIEYLGRIDNQVKIRGFRIELGEIETILTQNPQVQSSVIIAREDTPGNKRLVAYIVPEKEATPTPNEMRQCLKEKLPEYMIPSAFVILESLPLTPNGKIDRRALPAPEQNYERTDKFILPRNPIEEILVTIWSEVLKVKQVSINDNFFELGGHSLLATQLISRIRSNFSIEIPLRSLFAAPTIEELGQQIQQLQQQDLTLSAPPILPRGEQSELLLSYAQTRLWFLDQLEPNSPFYNIPVALRLRGHLNQAALTQSLEEIIQRHEALRTNFVTVNGQPTQVIQTVIKWTVSVINLQHLSAEEQEITATDLVKEQALQPFDLAKEALVRATLIVLNNNEYWFLLCLHHIISDGWSMGVFIEELTALYNAKNQGQASPLKPLPIQYADFAIWQRKWLQGEVLDNQLNYWRKQLAAAPTFLPLPTDKPRPARQSFTGAHQEFQLSLELTQKLTELSQQQGVTMFMTLLAAYGTLLYRYTGQSDILIGTPIANRNRREIESLIGSFVNTLVMRTDCSENPSFQELLMRVREMSLGAYTHQDLSFEMLVEALQPERNLSHTPLFQVMFVLQNTPLSEIELTGLTINSLPLEWGTAKFDLTLSMQNTETGLMGVWEYNTDLFNSETVERMNGHFLTLLEGIIANPNERVSQLPLLTKVEQQQLLIGWNNTQVDYPADKCIHQLFEEQVERTPNDVAVVFEEQQLTYNELNRRANQLAHYLQSLGVKPDTLVGICVERSLEMIVGLLGILKASGAYVPLDPDYPIERIIFMLEDAAVKVLLTQQKLINKLPEHQTQLICLDADWELISQFSQDNPITDVQATNLAYVIYTSGSTGQPKGVMLSHSNLSNHMFWMQETFPLTKTDRVLQKTPFSFDASVWEFYAPLLVGGQLLIAQPGGHTDSDYLLKTIAQQQVTTVQLVPSLLQMLLEQGGIENCQLLKRVFCGGEILPVALQEKLLSQLNVNLCNLYGPTECCIDVTFWNCQREMYGQRIPIGRPISNTQIYILDSNLQSLPVGIPGELHIGGAGLARGYLNRPELTQEKFIPNPFSNYPDSRLYKTGDLARYLPDGNIEYLGRIDNQVKIRGFRIELGEIETVLKQHSQVQSSVIIDQEDTPGNKRLVAYIVPQKEATPTPNEMRQCLKEKLPEYMIPSAFVILESLPLTPNGKIDRRALPAPEQNYERTDKFILPRNPIEEILVTIWTEVLKVQQISINDNFFELGGHSLLATQLISRIRTNLSIEIPLRSLFAAPTIEELGQQIQQLQQEDLTLSAPPILPRGEQSELLLSYAQTRLWFLDQLEPNSPFYNIPVALRLQGHLNQVALTQSLAEIIQRHEALRTNFVTVNGQPTQVINTLTNWTVSVINLQHLSAEEQKNAAKKLVKEQALQPFDLANEALVRATLIVLNNNEYWLSLCLHHVISDGWSMGVFIEELTALYNAVNQGQVSPLKPLPIQYADFAIWQRKWLQGEVLDNQLNYWRKQLAAAPTFLPLPTDKPRPAVQTFTGAHQEFQLSLELTQKLTELSQQQRVTMFMTLLAAYGILLYRYTGQSDILIGTPIANRNRREIESLIGFFVNTLVMRTDCSENPSFQELLMRVREMSLGAYSHQDLPFEMLVEALQPERNLSHTPLFQVMFAIENTPLSKIELTDLTIDSLPLEGETAKFDLTLSMQNTETGLMGVWVYNTDLFNRETIERMNGHFLTLLEGIITNPSERISQLPLLTKVEQQQLLMDWNNTEVDYPANKCIHQLFEKQVERTPDAVAVVFEGQQLTYNELNCRANQLAHYLQSLGIKPDELVGICVERSLEMIVGLLGILKAGGAYVPLDPDYPIERISFMLEDSQVKVLVTQAKLVESIPEHQAQLVCLDTDWEKIAQNITSNLENKSKPENLTYIIYTSGSTGKPKGVLVNHANVVRLFAATDSWYHFNSNDVWTLFHSYAFDFSVWEMWGALLYGGRLVVVPYLVTRSPEAFYQLLCQEKVTILNQTPTAFRQLIQAEESLKGSFPLSRGDRSSTTDNDLSLRLVIFGGEALEINSLQPWFQRHGDQCPQLVNMYGITETTVHVTYRPLSMTDLDSTASVIGRPIPDLQVYLLDQYLQLVPVGVPGEMYVGGAGVTKGYLNRPELTTERFISSPFEKDEVIPPTPLNKGGNEPSKLYKTGDLARYLPKGELEYLGRIDNQVKIRGFRIELGEIEALLASHPQIWETVVIVRDDTTGDKRLVAYIVPQSEKTITINEIRQFLKAKLPSYMIPNAFVILDALPLTANGKIDRRALPPPESSSEPSEKYVAPRNPIEDILVNVWSEILKVEKVGINDNFFELGGHSLLATKLVAQIRDRLKVELPLRQLFNTATLAELAQGIEQLKQQTPDSLVPAILPRKRK</sequence>
<organism evidence="7">
    <name type="scientific">Planktothrix agardhii No758</name>
    <dbReference type="NCBI Taxonomy" id="1964479"/>
    <lineage>
        <taxon>Bacteria</taxon>
        <taxon>Bacillati</taxon>
        <taxon>Cyanobacteriota</taxon>
        <taxon>Cyanophyceae</taxon>
        <taxon>Oscillatoriophycideae</taxon>
        <taxon>Oscillatoriales</taxon>
        <taxon>Microcoleaceae</taxon>
        <taxon>Planktothrix</taxon>
    </lineage>
</organism>
<evidence type="ECO:0000256" key="4">
    <source>
        <dbReference type="ARBA" id="ARBA00022553"/>
    </source>
</evidence>
<dbReference type="NCBIfam" id="NF003417">
    <property type="entry name" value="PRK04813.1"/>
    <property type="match status" value="3"/>
</dbReference>
<dbReference type="Gene3D" id="1.10.1200.10">
    <property type="entry name" value="ACP-like"/>
    <property type="match status" value="2"/>
</dbReference>
<dbReference type="GO" id="GO:0008610">
    <property type="term" value="P:lipid biosynthetic process"/>
    <property type="evidence" value="ECO:0007669"/>
    <property type="project" value="UniProtKB-ARBA"/>
</dbReference>
<dbReference type="GO" id="GO:0043041">
    <property type="term" value="P:amino acid activation for nonribosomal peptide biosynthetic process"/>
    <property type="evidence" value="ECO:0007669"/>
    <property type="project" value="TreeGrafter"/>
</dbReference>
<feature type="domain" description="Carrier" evidence="6">
    <location>
        <begin position="3152"/>
        <end position="3227"/>
    </location>
</feature>
<dbReference type="FunFam" id="3.40.50.980:FF:000002">
    <property type="entry name" value="Enterobactin synthetase component F"/>
    <property type="match status" value="2"/>
</dbReference>
<dbReference type="Gene3D" id="3.40.50.980">
    <property type="match status" value="6"/>
</dbReference>
<dbReference type="InterPro" id="IPR006162">
    <property type="entry name" value="Ppantetheine_attach_site"/>
</dbReference>
<dbReference type="SMART" id="SM00823">
    <property type="entry name" value="PKS_PP"/>
    <property type="match status" value="3"/>
</dbReference>
<dbReference type="FunFam" id="3.30.300.30:FF:000010">
    <property type="entry name" value="Enterobactin synthetase component F"/>
    <property type="match status" value="3"/>
</dbReference>
<dbReference type="PANTHER" id="PTHR45527:SF1">
    <property type="entry name" value="FATTY ACID SYNTHASE"/>
    <property type="match status" value="1"/>
</dbReference>
<dbReference type="InterPro" id="IPR000873">
    <property type="entry name" value="AMP-dep_synth/lig_dom"/>
</dbReference>
<dbReference type="NCBIfam" id="TIGR01733">
    <property type="entry name" value="AA-adenyl-dom"/>
    <property type="match status" value="3"/>
</dbReference>
<dbReference type="InterPro" id="IPR020806">
    <property type="entry name" value="PKS_PP-bd"/>
</dbReference>
<dbReference type="CDD" id="cd17643">
    <property type="entry name" value="A_NRPS_Cytc1-like"/>
    <property type="match status" value="1"/>
</dbReference>
<dbReference type="Gene3D" id="3.40.50.1820">
    <property type="entry name" value="alpha/beta hydrolase"/>
    <property type="match status" value="1"/>
</dbReference>
<dbReference type="GO" id="GO:0004043">
    <property type="term" value="F:L-aminoadipate-semialdehyde dehydrogenase [NAD(P)+] activity"/>
    <property type="evidence" value="ECO:0007669"/>
    <property type="project" value="UniProtKB-EC"/>
</dbReference>
<reference evidence="7" key="1">
    <citation type="journal article" date="2017" name="Front. Microbiol.">
        <title>Evolution of Anabaenopeptin Peptide Structural Variability in the Cyanobacterium Planktothrix.</title>
        <authorList>
            <person name="Entfellner E."/>
            <person name="Frei M."/>
            <person name="Christiansen G."/>
            <person name="Deng L."/>
            <person name="Blom J."/>
            <person name="Kurmayer R."/>
        </authorList>
    </citation>
    <scope>NUCLEOTIDE SEQUENCE</scope>
    <source>
        <strain evidence="7">No758</strain>
    </source>
</reference>
<dbReference type="SUPFAM" id="SSF56801">
    <property type="entry name" value="Acetyl-CoA synthetase-like"/>
    <property type="match status" value="3"/>
</dbReference>
<dbReference type="InterPro" id="IPR023213">
    <property type="entry name" value="CAT-like_dom_sf"/>
</dbReference>
<dbReference type="InterPro" id="IPR045851">
    <property type="entry name" value="AMP-bd_C_sf"/>
</dbReference>
<dbReference type="Gene3D" id="3.30.559.10">
    <property type="entry name" value="Chloramphenicol acetyltransferase-like domain"/>
    <property type="match status" value="3"/>
</dbReference>
<dbReference type="FunFam" id="3.40.50.12780:FF:000012">
    <property type="entry name" value="Non-ribosomal peptide synthetase"/>
    <property type="match status" value="3"/>
</dbReference>
<dbReference type="CDD" id="cd17651">
    <property type="entry name" value="A_NRPS_VisG_like"/>
    <property type="match status" value="1"/>
</dbReference>
<dbReference type="SUPFAM" id="SSF47336">
    <property type="entry name" value="ACP-like"/>
    <property type="match status" value="3"/>
</dbReference>
<evidence type="ECO:0000313" key="7">
    <source>
        <dbReference type="EMBL" id="AQY61073.1"/>
    </source>
</evidence>
<keyword evidence="3" id="KW-0596">Phosphopantetheine</keyword>
<dbReference type="EC" id="1.2.1.31" evidence="7"/>
<evidence type="ECO:0000256" key="5">
    <source>
        <dbReference type="ARBA" id="ARBA00022598"/>
    </source>
</evidence>
<dbReference type="FunFam" id="3.30.559.10:FF:000012">
    <property type="entry name" value="Non-ribosomal peptide synthetase"/>
    <property type="match status" value="2"/>
</dbReference>
<evidence type="ECO:0000259" key="6">
    <source>
        <dbReference type="PROSITE" id="PS50075"/>
    </source>
</evidence>
<dbReference type="PROSITE" id="PS50075">
    <property type="entry name" value="CARRIER"/>
    <property type="match status" value="3"/>
</dbReference>
<dbReference type="EMBL" id="KU665241">
    <property type="protein sequence ID" value="AQY61073.1"/>
    <property type="molecule type" value="Genomic_DNA"/>
</dbReference>
<dbReference type="GO" id="GO:0044550">
    <property type="term" value="P:secondary metabolite biosynthetic process"/>
    <property type="evidence" value="ECO:0007669"/>
    <property type="project" value="UniProtKB-ARBA"/>
</dbReference>
<dbReference type="InterPro" id="IPR020845">
    <property type="entry name" value="AMP-binding_CS"/>
</dbReference>
<dbReference type="Pfam" id="PF00550">
    <property type="entry name" value="PP-binding"/>
    <property type="match status" value="3"/>
</dbReference>